<name>A0AAJ0H9W5_9PEZI</name>
<keyword evidence="5" id="KW-1185">Reference proteome</keyword>
<evidence type="ECO:0000256" key="1">
    <source>
        <dbReference type="ARBA" id="ARBA00022737"/>
    </source>
</evidence>
<evidence type="ECO:0000256" key="3">
    <source>
        <dbReference type="PROSITE-ProRule" id="PRU00023"/>
    </source>
</evidence>
<dbReference type="PROSITE" id="PS50088">
    <property type="entry name" value="ANK_REPEAT"/>
    <property type="match status" value="6"/>
</dbReference>
<dbReference type="Proteomes" id="UP001275084">
    <property type="component" value="Unassembled WGS sequence"/>
</dbReference>
<dbReference type="Pfam" id="PF12796">
    <property type="entry name" value="Ank_2"/>
    <property type="match status" value="2"/>
</dbReference>
<comment type="caution">
    <text evidence="4">The sequence shown here is derived from an EMBL/GenBank/DDBJ whole genome shotgun (WGS) entry which is preliminary data.</text>
</comment>
<dbReference type="SMART" id="SM00248">
    <property type="entry name" value="ANK"/>
    <property type="match status" value="7"/>
</dbReference>
<feature type="repeat" description="ANK" evidence="3">
    <location>
        <begin position="509"/>
        <end position="541"/>
    </location>
</feature>
<dbReference type="Gene3D" id="1.25.40.20">
    <property type="entry name" value="Ankyrin repeat-containing domain"/>
    <property type="match status" value="1"/>
</dbReference>
<accession>A0AAJ0H9W5</accession>
<protein>
    <submittedName>
        <fullName evidence="4">Ankyrin repeat-containing domain protein</fullName>
    </submittedName>
</protein>
<sequence>MEVLGTLIAVTNVTISTTSSLWSLCDAWREAPEELHRLLDDLRRSQEFLSETRIGLQSMYPEKSGHQLHPNRDFAALRGLERLLEEGSVVVRQIGDVINRFRTGEDWERLKPEELGKRRRALWLRQTLRVTRLRKKLKNITVSMCRLLVAQNVAMSADIRTSIEQSKSDIMCHVDRRLDSTDTTISLLGEAIYLAQKANMAYINHRFESMEAAMVAAVRDPIREELALLRHNLGHDRQKTTHGAFHETVVGTRASFERRSIPSNLQVASPCQIHCRCACHSGRSFSRWSLTSLSSVLGAMVLTSAGYPAQACTDRRCLNSRGQRPASREVSLVYQFPDWLMRAALSVFYSSNLHGHPEMVIRIFHRLGSGRPSDAHNIFGYIDRDDVEGVKRLLHERRGSIYDVRYARNVSPLFAAAERQKIAMVRVLLQAGADPYQETSDGRSPITCAFQYFLAGSPEGVELVKLLPVFNGLELSPLHMATIGVLHIDLASALPKPEFLPDLNRLAINRYTPLHLAAIRGDAGLIRTLLEAGAHVDKAGPLGKTPLLDACACGHYEASELLLNTCAQIDQRDSFGLTALARAASCSATERRLLALLVDRGADINIRANDLSAPLAHAVAYGCIEAAAFLIDRGADINNSDSMGDTAVTEAVLSGCHAAARLLLSHGSDVRHVNNDGMGILHYLAAGGDVEMMGIFRDARMCGLKRSSGRTPEEFFEERVGLTGELRKAFESLLNSVEYEVDRDEEGRNIESDESDVDEEFVDAMETLGA</sequence>
<dbReference type="EMBL" id="JAUIQD010000007">
    <property type="protein sequence ID" value="KAK3344494.1"/>
    <property type="molecule type" value="Genomic_DNA"/>
</dbReference>
<organism evidence="4 5">
    <name type="scientific">Lasiosphaeria hispida</name>
    <dbReference type="NCBI Taxonomy" id="260671"/>
    <lineage>
        <taxon>Eukaryota</taxon>
        <taxon>Fungi</taxon>
        <taxon>Dikarya</taxon>
        <taxon>Ascomycota</taxon>
        <taxon>Pezizomycotina</taxon>
        <taxon>Sordariomycetes</taxon>
        <taxon>Sordariomycetidae</taxon>
        <taxon>Sordariales</taxon>
        <taxon>Lasiosphaeriaceae</taxon>
        <taxon>Lasiosphaeria</taxon>
    </lineage>
</organism>
<dbReference type="AlphaFoldDB" id="A0AAJ0H9W5"/>
<dbReference type="InterPro" id="IPR002110">
    <property type="entry name" value="Ankyrin_rpt"/>
</dbReference>
<evidence type="ECO:0000313" key="4">
    <source>
        <dbReference type="EMBL" id="KAK3344494.1"/>
    </source>
</evidence>
<dbReference type="PANTHER" id="PTHR24171">
    <property type="entry name" value="ANKYRIN REPEAT DOMAIN-CONTAINING PROTEIN 39-RELATED"/>
    <property type="match status" value="1"/>
</dbReference>
<dbReference type="SUPFAM" id="SSF48403">
    <property type="entry name" value="Ankyrin repeat"/>
    <property type="match status" value="1"/>
</dbReference>
<feature type="repeat" description="ANK" evidence="3">
    <location>
        <begin position="575"/>
        <end position="609"/>
    </location>
</feature>
<dbReference type="InterPro" id="IPR036770">
    <property type="entry name" value="Ankyrin_rpt-contain_sf"/>
</dbReference>
<keyword evidence="2 3" id="KW-0040">ANK repeat</keyword>
<feature type="repeat" description="ANK" evidence="3">
    <location>
        <begin position="643"/>
        <end position="675"/>
    </location>
</feature>
<feature type="repeat" description="ANK" evidence="3">
    <location>
        <begin position="542"/>
        <end position="574"/>
    </location>
</feature>
<feature type="repeat" description="ANK" evidence="3">
    <location>
        <begin position="610"/>
        <end position="642"/>
    </location>
</feature>
<evidence type="ECO:0000313" key="5">
    <source>
        <dbReference type="Proteomes" id="UP001275084"/>
    </source>
</evidence>
<proteinExistence type="predicted"/>
<dbReference type="Pfam" id="PF00023">
    <property type="entry name" value="Ank"/>
    <property type="match status" value="1"/>
</dbReference>
<keyword evidence="1" id="KW-0677">Repeat</keyword>
<evidence type="ECO:0000256" key="2">
    <source>
        <dbReference type="ARBA" id="ARBA00023043"/>
    </source>
</evidence>
<reference evidence="4" key="1">
    <citation type="journal article" date="2023" name="Mol. Phylogenet. Evol.">
        <title>Genome-scale phylogeny and comparative genomics of the fungal order Sordariales.</title>
        <authorList>
            <person name="Hensen N."/>
            <person name="Bonometti L."/>
            <person name="Westerberg I."/>
            <person name="Brannstrom I.O."/>
            <person name="Guillou S."/>
            <person name="Cros-Aarteil S."/>
            <person name="Calhoun S."/>
            <person name="Haridas S."/>
            <person name="Kuo A."/>
            <person name="Mondo S."/>
            <person name="Pangilinan J."/>
            <person name="Riley R."/>
            <person name="LaButti K."/>
            <person name="Andreopoulos B."/>
            <person name="Lipzen A."/>
            <person name="Chen C."/>
            <person name="Yan M."/>
            <person name="Daum C."/>
            <person name="Ng V."/>
            <person name="Clum A."/>
            <person name="Steindorff A."/>
            <person name="Ohm R.A."/>
            <person name="Martin F."/>
            <person name="Silar P."/>
            <person name="Natvig D.O."/>
            <person name="Lalanne C."/>
            <person name="Gautier V."/>
            <person name="Ament-Velasquez S.L."/>
            <person name="Kruys A."/>
            <person name="Hutchinson M.I."/>
            <person name="Powell A.J."/>
            <person name="Barry K."/>
            <person name="Miller A.N."/>
            <person name="Grigoriev I.V."/>
            <person name="Debuchy R."/>
            <person name="Gladieux P."/>
            <person name="Hiltunen Thoren M."/>
            <person name="Johannesson H."/>
        </authorList>
    </citation>
    <scope>NUCLEOTIDE SEQUENCE</scope>
    <source>
        <strain evidence="4">CBS 955.72</strain>
    </source>
</reference>
<gene>
    <name evidence="4" type="ORF">B0T25DRAFT_509828</name>
</gene>
<feature type="repeat" description="ANK" evidence="3">
    <location>
        <begin position="408"/>
        <end position="440"/>
    </location>
</feature>
<reference evidence="4" key="2">
    <citation type="submission" date="2023-06" db="EMBL/GenBank/DDBJ databases">
        <authorList>
            <consortium name="Lawrence Berkeley National Laboratory"/>
            <person name="Haridas S."/>
            <person name="Hensen N."/>
            <person name="Bonometti L."/>
            <person name="Westerberg I."/>
            <person name="Brannstrom I.O."/>
            <person name="Guillou S."/>
            <person name="Cros-Aarteil S."/>
            <person name="Calhoun S."/>
            <person name="Kuo A."/>
            <person name="Mondo S."/>
            <person name="Pangilinan J."/>
            <person name="Riley R."/>
            <person name="Labutti K."/>
            <person name="Andreopoulos B."/>
            <person name="Lipzen A."/>
            <person name="Chen C."/>
            <person name="Yanf M."/>
            <person name="Daum C."/>
            <person name="Ng V."/>
            <person name="Clum A."/>
            <person name="Steindorff A."/>
            <person name="Ohm R."/>
            <person name="Martin F."/>
            <person name="Silar P."/>
            <person name="Natvig D."/>
            <person name="Lalanne C."/>
            <person name="Gautier V."/>
            <person name="Ament-Velasquez S.L."/>
            <person name="Kruys A."/>
            <person name="Hutchinson M.I."/>
            <person name="Powell A.J."/>
            <person name="Barry K."/>
            <person name="Miller A.N."/>
            <person name="Grigoriev I.V."/>
            <person name="Debuchy R."/>
            <person name="Gladieux P."/>
            <person name="Thoren M.H."/>
            <person name="Johannesson H."/>
        </authorList>
    </citation>
    <scope>NUCLEOTIDE SEQUENCE</scope>
    <source>
        <strain evidence="4">CBS 955.72</strain>
    </source>
</reference>
<dbReference type="PROSITE" id="PS50297">
    <property type="entry name" value="ANK_REP_REGION"/>
    <property type="match status" value="2"/>
</dbReference>